<comment type="function">
    <text evidence="9">An RNase that has 5'-3' exonuclease and possibly endonuclease activity. Involved in maturation of rRNA and in some organisms also mRNA maturation and/or decay.</text>
</comment>
<dbReference type="PIRSF" id="PIRSF004803">
    <property type="entry name" value="RnjA"/>
    <property type="match status" value="1"/>
</dbReference>
<evidence type="ECO:0000256" key="5">
    <source>
        <dbReference type="ARBA" id="ARBA00022801"/>
    </source>
</evidence>
<dbReference type="InterPro" id="IPR030854">
    <property type="entry name" value="RNase_J_bac"/>
</dbReference>
<feature type="binding site" evidence="12">
    <location>
        <position position="44"/>
    </location>
    <ligand>
        <name>Ca(2+)</name>
        <dbReference type="ChEBI" id="CHEBI:29108"/>
    </ligand>
</feature>
<dbReference type="HAMAP" id="MF_01491">
    <property type="entry name" value="RNase_J_bact"/>
    <property type="match status" value="1"/>
</dbReference>
<comment type="subunit">
    <text evidence="9">Homodimer, may be a subunit of the RNA degradosome.</text>
</comment>
<evidence type="ECO:0000256" key="3">
    <source>
        <dbReference type="ARBA" id="ARBA00022723"/>
    </source>
</evidence>
<proteinExistence type="inferred from homology"/>
<evidence type="ECO:0000256" key="7">
    <source>
        <dbReference type="ARBA" id="ARBA00022839"/>
    </source>
</evidence>
<evidence type="ECO:0000256" key="10">
    <source>
        <dbReference type="PIRSR" id="PIRSR004803-1"/>
    </source>
</evidence>
<dbReference type="InterPro" id="IPR004613">
    <property type="entry name" value="RNase_J"/>
</dbReference>
<dbReference type="GO" id="GO:0008270">
    <property type="term" value="F:zinc ion binding"/>
    <property type="evidence" value="ECO:0007669"/>
    <property type="project" value="InterPro"/>
</dbReference>
<feature type="binding site" evidence="12">
    <location>
        <position position="134"/>
    </location>
    <ligand>
        <name>Zn(2+)</name>
        <dbReference type="ChEBI" id="CHEBI:29105"/>
        <label>1</label>
        <note>catalytic</note>
    </ligand>
</feature>
<comment type="cofactor">
    <cofactor evidence="12">
        <name>Zn(2+)</name>
        <dbReference type="ChEBI" id="CHEBI:29105"/>
    </cofactor>
    <text evidence="12">Binds 2 Zn(2+) ions per subunit. It is not clear if Zn(2+) or Mg(2+) is physiologically important.</text>
</comment>
<dbReference type="Gene3D" id="3.40.50.10710">
    <property type="entry name" value="Metallo-hydrolase/oxidoreductase"/>
    <property type="match status" value="1"/>
</dbReference>
<protein>
    <recommendedName>
        <fullName evidence="9">Ribonuclease J</fullName>
        <shortName evidence="9">RNase J</shortName>
        <ecNumber evidence="9">3.1.-.-</ecNumber>
    </recommendedName>
</protein>
<keyword evidence="3 12" id="KW-0479">Metal-binding</keyword>
<dbReference type="InterPro" id="IPR011108">
    <property type="entry name" value="RMMBL"/>
</dbReference>
<feature type="binding site" evidence="12">
    <location>
        <position position="74"/>
    </location>
    <ligand>
        <name>Zn(2+)</name>
        <dbReference type="ChEBI" id="CHEBI:29105"/>
        <label>1</label>
        <note>catalytic</note>
    </ligand>
</feature>
<dbReference type="InterPro" id="IPR042173">
    <property type="entry name" value="RNase_J_2"/>
</dbReference>
<dbReference type="Gene3D" id="3.10.20.580">
    <property type="match status" value="1"/>
</dbReference>
<comment type="caution">
    <text evidence="14">The sequence shown here is derived from an EMBL/GenBank/DDBJ whole genome shotgun (WGS) entry which is preliminary data.</text>
</comment>
<dbReference type="EC" id="3.1.-.-" evidence="9"/>
<dbReference type="Pfam" id="PF00753">
    <property type="entry name" value="Lactamase_B"/>
    <property type="match status" value="1"/>
</dbReference>
<keyword evidence="1 9" id="KW-0963">Cytoplasm</keyword>
<dbReference type="InterPro" id="IPR036866">
    <property type="entry name" value="RibonucZ/Hydroxyglut_hydro"/>
</dbReference>
<evidence type="ECO:0000256" key="1">
    <source>
        <dbReference type="ARBA" id="ARBA00022490"/>
    </source>
</evidence>
<dbReference type="Pfam" id="PF17770">
    <property type="entry name" value="RNase_J_C"/>
    <property type="match status" value="1"/>
</dbReference>
<dbReference type="AlphaFoldDB" id="A0A1F5EUE5"/>
<evidence type="ECO:0000256" key="11">
    <source>
        <dbReference type="PIRSR" id="PIRSR004803-2"/>
    </source>
</evidence>
<dbReference type="InterPro" id="IPR055132">
    <property type="entry name" value="RNase_J_b_CASP"/>
</dbReference>
<keyword evidence="6 12" id="KW-0862">Zinc</keyword>
<evidence type="ECO:0000256" key="9">
    <source>
        <dbReference type="HAMAP-Rule" id="MF_01491"/>
    </source>
</evidence>
<gene>
    <name evidence="9" type="primary">rnj</name>
    <name evidence="14" type="ORF">A2703_01075</name>
</gene>
<keyword evidence="8 9" id="KW-0694">RNA-binding</keyword>
<comment type="subcellular location">
    <subcellularLocation>
        <location evidence="9">Cytoplasm</location>
    </subcellularLocation>
</comment>
<accession>A0A1F5EUE5</accession>
<evidence type="ECO:0000259" key="13">
    <source>
        <dbReference type="SMART" id="SM00849"/>
    </source>
</evidence>
<dbReference type="GO" id="GO:0005737">
    <property type="term" value="C:cytoplasm"/>
    <property type="evidence" value="ECO:0007669"/>
    <property type="project" value="UniProtKB-SubCell"/>
</dbReference>
<evidence type="ECO:0000256" key="12">
    <source>
        <dbReference type="PIRSR" id="PIRSR004803-3"/>
    </source>
</evidence>
<feature type="binding site" evidence="12">
    <location>
        <position position="73"/>
    </location>
    <ligand>
        <name>Zn(2+)</name>
        <dbReference type="ChEBI" id="CHEBI:29105"/>
        <label>1</label>
        <note>catalytic</note>
    </ligand>
</feature>
<evidence type="ECO:0000256" key="4">
    <source>
        <dbReference type="ARBA" id="ARBA00022759"/>
    </source>
</evidence>
<organism evidence="14 15">
    <name type="scientific">Candidatus Collierbacteria bacterium RIFCSPHIGHO2_01_FULL_50_25</name>
    <dbReference type="NCBI Taxonomy" id="1817722"/>
    <lineage>
        <taxon>Bacteria</taxon>
        <taxon>Candidatus Collieribacteriota</taxon>
    </lineage>
</organism>
<dbReference type="SMART" id="SM00849">
    <property type="entry name" value="Lactamase_B"/>
    <property type="match status" value="1"/>
</dbReference>
<feature type="active site" description="Proton donor" evidence="10">
    <location>
        <position position="188"/>
    </location>
</feature>
<keyword evidence="9" id="KW-0698">rRNA processing</keyword>
<dbReference type="STRING" id="1817722.A2703_01075"/>
<dbReference type="NCBIfam" id="TIGR00649">
    <property type="entry name" value="MG423"/>
    <property type="match status" value="1"/>
</dbReference>
<feature type="binding site" evidence="12">
    <location>
        <position position="71"/>
    </location>
    <ligand>
        <name>Zn(2+)</name>
        <dbReference type="ChEBI" id="CHEBI:29105"/>
        <label>1</label>
        <note>catalytic</note>
    </ligand>
</feature>
<keyword evidence="2 9" id="KW-0540">Nuclease</keyword>
<comment type="cofactor">
    <cofactor evidence="12">
        <name>Ca(2+)</name>
        <dbReference type="ChEBI" id="CHEBI:29108"/>
    </cofactor>
    <text evidence="12">Binds 1 Ca(2+) cation per subunit. Seen in 1 crystal structure, it is not clear if it is physiologically important.</text>
</comment>
<sequence length="549" mass="60509">MNTLKLIPLGGIGDVTKNMYVYEYGNDQIVVDCGIGFPNNSALGVDLIIPDISYLEKSNKKLHGIVLTHGHMDHIGGLPYILPRLPGVPVFGSTLTIALAEEKVREYGLTNKMQAVENHLKLGPFDIELIHVTHSIPNCKHLYIKTPGATVYHGADYKFDLTPIDNRPADFTSIARVGSMGVDLMLTDCVRVEVAGFTPSERTLLTAIDTAARTTIGKFIFTTITSSISRIDMAIQAAARYNRKVALAGRSINQNVEAAMKCGYIKIPKDVFIDIKQINRYKPNQVAIIIAGSQGQEGSAMQRLAAGEHQLLKLKAGDHVVISADAIPGTESDVHGLLDTLYRQDIRVSYSATTPGLHVSGHGHRGDLALLARLLKPKNIIPIGGNIRHMYTYRDLAHEMGYTRDQVLLPENGQVIGIENHKIKVVGRVETKNVYVDGLGIGDVGNVVLRDRKVLAADGILMAVVPINSETAEVAGEVEIVSRGFVYQKEQGDLIKQTQKQVVNCLKDLKGRQVTDWNFLRRKIEDTLERYLYQETQRRPMIIAVVIEV</sequence>
<dbReference type="GO" id="GO:0003723">
    <property type="term" value="F:RNA binding"/>
    <property type="evidence" value="ECO:0007669"/>
    <property type="project" value="UniProtKB-UniRule"/>
</dbReference>
<comment type="similarity">
    <text evidence="9">Belongs to the metallo-beta-lactamase superfamily. RNA-metabolizing metallo-beta-lactamase-like family. Bacterial RNase J subfamily.</text>
</comment>
<dbReference type="Gene3D" id="3.60.15.10">
    <property type="entry name" value="Ribonuclease Z/Hydroxyacylglutathione hydrolase-like"/>
    <property type="match status" value="1"/>
</dbReference>
<feature type="binding site" evidence="12">
    <location>
        <position position="437"/>
    </location>
    <ligand>
        <name>Ca(2+)</name>
        <dbReference type="ChEBI" id="CHEBI:29108"/>
    </ligand>
</feature>
<dbReference type="Pfam" id="PF07521">
    <property type="entry name" value="RMMBL"/>
    <property type="match status" value="1"/>
</dbReference>
<dbReference type="Proteomes" id="UP000177979">
    <property type="component" value="Unassembled WGS sequence"/>
</dbReference>
<dbReference type="GO" id="GO:0006364">
    <property type="term" value="P:rRNA processing"/>
    <property type="evidence" value="ECO:0007669"/>
    <property type="project" value="UniProtKB-UniRule"/>
</dbReference>
<dbReference type="SUPFAM" id="SSF56281">
    <property type="entry name" value="Metallo-hydrolase/oxidoreductase"/>
    <property type="match status" value="1"/>
</dbReference>
<reference evidence="14 15" key="1">
    <citation type="journal article" date="2016" name="Nat. Commun.">
        <title>Thousands of microbial genomes shed light on interconnected biogeochemical processes in an aquifer system.</title>
        <authorList>
            <person name="Anantharaman K."/>
            <person name="Brown C.T."/>
            <person name="Hug L.A."/>
            <person name="Sharon I."/>
            <person name="Castelle C.J."/>
            <person name="Probst A.J."/>
            <person name="Thomas B.C."/>
            <person name="Singh A."/>
            <person name="Wilkins M.J."/>
            <person name="Karaoz U."/>
            <person name="Brodie E.L."/>
            <person name="Williams K.H."/>
            <person name="Hubbard S.S."/>
            <person name="Banfield J.F."/>
        </authorList>
    </citation>
    <scope>NUCLEOTIDE SEQUENCE [LARGE SCALE GENOMIC DNA]</scope>
</reference>
<evidence type="ECO:0000256" key="8">
    <source>
        <dbReference type="ARBA" id="ARBA00022884"/>
    </source>
</evidence>
<keyword evidence="5 9" id="KW-0378">Hydrolase</keyword>
<feature type="domain" description="Metallo-beta-lactamase" evidence="13">
    <location>
        <begin position="16"/>
        <end position="208"/>
    </location>
</feature>
<dbReference type="InterPro" id="IPR041636">
    <property type="entry name" value="RNase_J_C"/>
</dbReference>
<feature type="binding site" evidence="12">
    <location>
        <position position="156"/>
    </location>
    <ligand>
        <name>Zn(2+)</name>
        <dbReference type="ChEBI" id="CHEBI:29105"/>
        <label>1</label>
        <note>catalytic</note>
    </ligand>
</feature>
<feature type="binding site" evidence="9 11">
    <location>
        <begin position="358"/>
        <end position="362"/>
    </location>
    <ligand>
        <name>substrate</name>
    </ligand>
</feature>
<evidence type="ECO:0000256" key="6">
    <source>
        <dbReference type="ARBA" id="ARBA00022833"/>
    </source>
</evidence>
<dbReference type="CDD" id="cd07714">
    <property type="entry name" value="RNaseJ_MBL-fold"/>
    <property type="match status" value="1"/>
</dbReference>
<dbReference type="PANTHER" id="PTHR43694">
    <property type="entry name" value="RIBONUCLEASE J"/>
    <property type="match status" value="1"/>
</dbReference>
<evidence type="ECO:0000313" key="15">
    <source>
        <dbReference type="Proteomes" id="UP000177979"/>
    </source>
</evidence>
<dbReference type="InterPro" id="IPR001279">
    <property type="entry name" value="Metallo-B-lactamas"/>
</dbReference>
<evidence type="ECO:0000256" key="2">
    <source>
        <dbReference type="ARBA" id="ARBA00022722"/>
    </source>
</evidence>
<dbReference type="EMBL" id="MFAG01000041">
    <property type="protein sequence ID" value="OGD71012.1"/>
    <property type="molecule type" value="Genomic_DNA"/>
</dbReference>
<keyword evidence="12" id="KW-0106">Calcium</keyword>
<feature type="binding site" evidence="12">
    <location>
        <position position="46"/>
    </location>
    <ligand>
        <name>Ca(2+)</name>
        <dbReference type="ChEBI" id="CHEBI:29108"/>
    </ligand>
</feature>
<name>A0A1F5EUE5_9BACT</name>
<dbReference type="Pfam" id="PF22505">
    <property type="entry name" value="RNase_J_b_CASP"/>
    <property type="match status" value="1"/>
</dbReference>
<evidence type="ECO:0000313" key="14">
    <source>
        <dbReference type="EMBL" id="OGD71012.1"/>
    </source>
</evidence>
<dbReference type="PANTHER" id="PTHR43694:SF1">
    <property type="entry name" value="RIBONUCLEASE J"/>
    <property type="match status" value="1"/>
</dbReference>
<dbReference type="GO" id="GO:0004521">
    <property type="term" value="F:RNA endonuclease activity"/>
    <property type="evidence" value="ECO:0007669"/>
    <property type="project" value="UniProtKB-UniRule"/>
</dbReference>
<dbReference type="GO" id="GO:0004534">
    <property type="term" value="F:5'-3' RNA exonuclease activity"/>
    <property type="evidence" value="ECO:0007669"/>
    <property type="project" value="UniProtKB-UniRule"/>
</dbReference>
<feature type="active site" description="Proton acceptor" evidence="10">
    <location>
        <position position="362"/>
    </location>
</feature>
<feature type="binding site" evidence="12">
    <location>
        <position position="69"/>
    </location>
    <ligand>
        <name>Zn(2+)</name>
        <dbReference type="ChEBI" id="CHEBI:29105"/>
        <label>1</label>
        <note>catalytic</note>
    </ligand>
</feature>
<keyword evidence="4 9" id="KW-0255">Endonuclease</keyword>
<keyword evidence="7 9" id="KW-0269">Exonuclease</keyword>